<protein>
    <submittedName>
        <fullName evidence="2">Pyridoxal phosphate-dependent transferase</fullName>
    </submittedName>
</protein>
<dbReference type="InterPro" id="IPR015424">
    <property type="entry name" value="PyrdxlP-dep_Trfase"/>
</dbReference>
<evidence type="ECO:0000313" key="3">
    <source>
        <dbReference type="Proteomes" id="UP000887226"/>
    </source>
</evidence>
<organism evidence="2 3">
    <name type="scientific">Calycina marina</name>
    <dbReference type="NCBI Taxonomy" id="1763456"/>
    <lineage>
        <taxon>Eukaryota</taxon>
        <taxon>Fungi</taxon>
        <taxon>Dikarya</taxon>
        <taxon>Ascomycota</taxon>
        <taxon>Pezizomycotina</taxon>
        <taxon>Leotiomycetes</taxon>
        <taxon>Helotiales</taxon>
        <taxon>Pezizellaceae</taxon>
        <taxon>Calycina</taxon>
    </lineage>
</organism>
<sequence length="498" mass="55798">MEQSYNNAVDVFRDNEYPMMKGTYTIPSKSLIDRFSQKMVLNLYGNPHSANDPAHNSGVMVERVREEALRFFRADPAHFDLIFTQNATAAIKVVADGFRDLSISTHSESFWYGYHKDAHTSLVGIRELCNGTHHCFSRDREVEDWLDGVGKVVMDSRVPGLFAYPGQSNFTGRRLPLQWCRNIRHSPCGRLRNVYTLLDAASLASTAQIDLSDPLSAPDFMAVSFYKIFGFPDLGALIVRKRSGHILSWRKYFGGGTVDALTVMSETSLLRKSRTLHEALEDGTLPFHNIMALGCALETHQVLYGSMNSISKHTMFLAKHLFTKMSSLRHFNGRPVCVMYNDNTNTIPYSDPTNQGAIIAFNILDTDGSLVPYSTVEKLANGSKIYLRSGGLCNPGGVATFLRVEPWQFKRAWSAGFRCSETDEDLQVIQGISLGVVRASLGAMTTMTEVDLLVDFLKRTFLDNVQRLLPPNKMRIVTPRACIRSPEKETGFEILHQA</sequence>
<dbReference type="PANTHER" id="PTHR14237:SF80">
    <property type="entry name" value="MOLYBDENUM COFACTOR SULFURASE"/>
    <property type="match status" value="1"/>
</dbReference>
<dbReference type="Gene3D" id="3.40.640.10">
    <property type="entry name" value="Type I PLP-dependent aspartate aminotransferase-like (Major domain)"/>
    <property type="match status" value="1"/>
</dbReference>
<comment type="caution">
    <text evidence="2">The sequence shown here is derived from an EMBL/GenBank/DDBJ whole genome shotgun (WGS) entry which is preliminary data.</text>
</comment>
<evidence type="ECO:0000313" key="2">
    <source>
        <dbReference type="EMBL" id="KAG9245696.1"/>
    </source>
</evidence>
<name>A0A9P7Z5K2_9HELO</name>
<dbReference type="PANTHER" id="PTHR14237">
    <property type="entry name" value="MOLYBDOPTERIN COFACTOR SULFURASE MOSC"/>
    <property type="match status" value="1"/>
</dbReference>
<dbReference type="Proteomes" id="UP000887226">
    <property type="component" value="Unassembled WGS sequence"/>
</dbReference>
<dbReference type="SUPFAM" id="SSF53383">
    <property type="entry name" value="PLP-dependent transferases"/>
    <property type="match status" value="1"/>
</dbReference>
<evidence type="ECO:0000259" key="1">
    <source>
        <dbReference type="Pfam" id="PF00266"/>
    </source>
</evidence>
<proteinExistence type="predicted"/>
<keyword evidence="3" id="KW-1185">Reference proteome</keyword>
<keyword evidence="2" id="KW-0808">Transferase</keyword>
<dbReference type="InterPro" id="IPR000192">
    <property type="entry name" value="Aminotrans_V_dom"/>
</dbReference>
<dbReference type="EMBL" id="MU253834">
    <property type="protein sequence ID" value="KAG9245696.1"/>
    <property type="molecule type" value="Genomic_DNA"/>
</dbReference>
<dbReference type="GO" id="GO:0043545">
    <property type="term" value="P:molybdopterin cofactor metabolic process"/>
    <property type="evidence" value="ECO:0007669"/>
    <property type="project" value="TreeGrafter"/>
</dbReference>
<gene>
    <name evidence="2" type="ORF">BJ878DRAFT_563164</name>
</gene>
<accession>A0A9P7Z5K2</accession>
<dbReference type="GO" id="GO:0008265">
    <property type="term" value="F:molybdenum cofactor sulfurtransferase activity"/>
    <property type="evidence" value="ECO:0007669"/>
    <property type="project" value="TreeGrafter"/>
</dbReference>
<dbReference type="InterPro" id="IPR015421">
    <property type="entry name" value="PyrdxlP-dep_Trfase_major"/>
</dbReference>
<dbReference type="AlphaFoldDB" id="A0A9P7Z5K2"/>
<dbReference type="Pfam" id="PF00266">
    <property type="entry name" value="Aminotran_5"/>
    <property type="match status" value="1"/>
</dbReference>
<reference evidence="2" key="1">
    <citation type="journal article" date="2021" name="IMA Fungus">
        <title>Genomic characterization of three marine fungi, including Emericellopsis atlantica sp. nov. with signatures of a generalist lifestyle and marine biomass degradation.</title>
        <authorList>
            <person name="Hagestad O.C."/>
            <person name="Hou L."/>
            <person name="Andersen J.H."/>
            <person name="Hansen E.H."/>
            <person name="Altermark B."/>
            <person name="Li C."/>
            <person name="Kuhnert E."/>
            <person name="Cox R.J."/>
            <person name="Crous P.W."/>
            <person name="Spatafora J.W."/>
            <person name="Lail K."/>
            <person name="Amirebrahimi M."/>
            <person name="Lipzen A."/>
            <person name="Pangilinan J."/>
            <person name="Andreopoulos W."/>
            <person name="Hayes R.D."/>
            <person name="Ng V."/>
            <person name="Grigoriev I.V."/>
            <person name="Jackson S.A."/>
            <person name="Sutton T.D.S."/>
            <person name="Dobson A.D.W."/>
            <person name="Rama T."/>
        </authorList>
    </citation>
    <scope>NUCLEOTIDE SEQUENCE</scope>
    <source>
        <strain evidence="2">TRa3180A</strain>
    </source>
</reference>
<feature type="domain" description="Aminotransferase class V" evidence="1">
    <location>
        <begin position="37"/>
        <end position="453"/>
    </location>
</feature>
<dbReference type="OrthoDB" id="10264306at2759"/>